<feature type="transmembrane region" description="Helical" evidence="1">
    <location>
        <begin position="63"/>
        <end position="80"/>
    </location>
</feature>
<evidence type="ECO:0000256" key="1">
    <source>
        <dbReference type="SAM" id="Phobius"/>
    </source>
</evidence>
<keyword evidence="1" id="KW-0812">Transmembrane</keyword>
<gene>
    <name evidence="2" type="ORF">BN996_03362</name>
</gene>
<sequence length="229" mass="25029">MSDSNETEPEIAWTADVNGLRGLPMRIAFNGVDFGRVLWWGVFAVAPLALLIFGALAGDSGPFVYSMYCAVILTAVLQSSERFVRMSVTVDGDAGGLESTYHMGDPSLFRSDEDVTTSLADVEAARFVTLRDRTAVRLSYGKSVVNKPSMFLVPDGVESRFRETLRRHDVSIRADSTPKSADWVWVRFAVTALFFGAIPLGTVVVWPAGSVPFLLAVFGHAAFVLRQGW</sequence>
<evidence type="ECO:0000313" key="3">
    <source>
        <dbReference type="Proteomes" id="UP000198902"/>
    </source>
</evidence>
<name>A0A0D6JW77_9EURY</name>
<dbReference type="EMBL" id="CSTE01000005">
    <property type="protein sequence ID" value="CQR52909.1"/>
    <property type="molecule type" value="Genomic_DNA"/>
</dbReference>
<keyword evidence="1" id="KW-1133">Transmembrane helix</keyword>
<keyword evidence="1" id="KW-0472">Membrane</keyword>
<dbReference type="AlphaFoldDB" id="A0A0D6JW77"/>
<feature type="transmembrane region" description="Helical" evidence="1">
    <location>
        <begin position="183"/>
        <end position="200"/>
    </location>
</feature>
<feature type="transmembrane region" description="Helical" evidence="1">
    <location>
        <begin position="37"/>
        <end position="57"/>
    </location>
</feature>
<accession>A0A0D6JW77</accession>
<proteinExistence type="predicted"/>
<keyword evidence="3" id="KW-1185">Reference proteome</keyword>
<organism evidence="2 3">
    <name type="scientific">Haloferax massiliensis</name>
    <dbReference type="NCBI Taxonomy" id="1476858"/>
    <lineage>
        <taxon>Archaea</taxon>
        <taxon>Methanobacteriati</taxon>
        <taxon>Methanobacteriota</taxon>
        <taxon>Stenosarchaea group</taxon>
        <taxon>Halobacteria</taxon>
        <taxon>Halobacteriales</taxon>
        <taxon>Haloferacaceae</taxon>
        <taxon>Haloferax</taxon>
    </lineage>
</organism>
<protein>
    <submittedName>
        <fullName evidence="2">Uncharacterized protein</fullName>
    </submittedName>
</protein>
<dbReference type="RefSeq" id="WP_226908783.1">
    <property type="nucleotide sequence ID" value="NZ_CABLRR010000005.1"/>
</dbReference>
<dbReference type="Proteomes" id="UP000198902">
    <property type="component" value="Unassembled WGS sequence"/>
</dbReference>
<reference evidence="3" key="1">
    <citation type="submission" date="2015-03" db="EMBL/GenBank/DDBJ databases">
        <authorList>
            <person name="Urmite Genomes"/>
        </authorList>
    </citation>
    <scope>NUCLEOTIDE SEQUENCE [LARGE SCALE GENOMIC DNA]</scope>
    <source>
        <strain evidence="3">Arc-Hr</strain>
    </source>
</reference>
<evidence type="ECO:0000313" key="2">
    <source>
        <dbReference type="EMBL" id="CQR52909.1"/>
    </source>
</evidence>